<evidence type="ECO:0000313" key="2">
    <source>
        <dbReference type="EMBL" id="MCT7317414.1"/>
    </source>
</evidence>
<dbReference type="EMBL" id="JAOCQJ010000004">
    <property type="protein sequence ID" value="MCT7317414.1"/>
    <property type="molecule type" value="Genomic_DNA"/>
</dbReference>
<accession>A0AAE3I4N9</accession>
<reference evidence="2" key="1">
    <citation type="journal article" date="2023" name="Front. Microbiol.">
        <title>Ralstonia chuxiongensis sp. nov., Ralstonia mojiangensis sp. nov., and Ralstonia soli sp. nov., isolated from tobacco fields, are three novel species in the family Burkholderiaceae.</title>
        <authorList>
            <person name="Lu C.H."/>
            <person name="Zhang Y.Y."/>
            <person name="Jiang N."/>
            <person name="Chen W."/>
            <person name="Shao X."/>
            <person name="Zhao Z.M."/>
            <person name="Lu W.L."/>
            <person name="Hu X."/>
            <person name="Xi Y.X."/>
            <person name="Zou S.Y."/>
            <person name="Wei Q.J."/>
            <person name="Lin Z.L."/>
            <person name="Gong L."/>
            <person name="Gai X.T."/>
            <person name="Zhang L.Q."/>
            <person name="Li J.Y."/>
            <person name="Jin Y."/>
            <person name="Xia Z.Y."/>
        </authorList>
    </citation>
    <scope>NUCLEOTIDE SEQUENCE</scope>
    <source>
        <strain evidence="2">22TCCZM01-4</strain>
    </source>
</reference>
<sequence>MTNFDSIRRQRFLSESYSKWLSKIIEEELTHWSSHVPPNGGSEAGRTALGARYVARDTFRKLLLQYTSGADLNLLRGELETVISALERYTELKRVAEDDDTYPPYMFGEIEEYEAAMQLIALCHLLHRCDLLPRLAAMLDPSYRAQDTLYEDLLAYGMDGRVDVDKWFHEPYRDLINSLYSDTDELGISLVVSYLDKWYPAMRSASWHDSHLKANEQEGGAYVGYWAIEAAAATFLLGLDDSSYRDHLLYPKDLIDFARSFQAVEGDDDGTDRLSLRCEAGQPCPKSGYWMTPAKAGSRRYLQQGAVMPTVASDYGSTIWQWDSDQSAPKLQ</sequence>
<dbReference type="SUPFAM" id="SSF140731">
    <property type="entry name" value="PA2201 C-terminal domain-like"/>
    <property type="match status" value="1"/>
</dbReference>
<gene>
    <name evidence="2" type="ORF">N5I87_15510</name>
</gene>
<comment type="caution">
    <text evidence="2">The sequence shown here is derived from an EMBL/GenBank/DDBJ whole genome shotgun (WGS) entry which is preliminary data.</text>
</comment>
<dbReference type="Pfam" id="PF08929">
    <property type="entry name" value="PoNi_C"/>
    <property type="match status" value="1"/>
</dbReference>
<dbReference type="Proteomes" id="UP001164374">
    <property type="component" value="Unassembled WGS sequence"/>
</dbReference>
<evidence type="ECO:0000259" key="1">
    <source>
        <dbReference type="Pfam" id="PF08929"/>
    </source>
</evidence>
<dbReference type="Gene3D" id="1.10.3920.10">
    <property type="entry name" value="PA2201 C-terminal domain-like"/>
    <property type="match status" value="1"/>
</dbReference>
<protein>
    <submittedName>
        <fullName evidence="2">DUF1911 domain-containing protein</fullName>
    </submittedName>
</protein>
<proteinExistence type="predicted"/>
<feature type="domain" description="PoNi C-terminal" evidence="1">
    <location>
        <begin position="146"/>
        <end position="254"/>
    </location>
</feature>
<evidence type="ECO:0000313" key="3">
    <source>
        <dbReference type="Proteomes" id="UP001164374"/>
    </source>
</evidence>
<dbReference type="AlphaFoldDB" id="A0AAE3I4N9"/>
<dbReference type="InterPro" id="IPR028983">
    <property type="entry name" value="PA2201-like_C"/>
</dbReference>
<reference evidence="2" key="2">
    <citation type="submission" date="2023-02" db="EMBL/GenBank/DDBJ databases">
        <authorList>
            <person name="Lu C.-H."/>
        </authorList>
    </citation>
    <scope>NUCLEOTIDE SEQUENCE</scope>
    <source>
        <strain evidence="2">22TCCZM01-4</strain>
    </source>
</reference>
<name>A0AAE3I4N9_9RALS</name>
<organism evidence="2 3">
    <name type="scientific">Ralstonia mojiangensis</name>
    <dbReference type="NCBI Taxonomy" id="2953895"/>
    <lineage>
        <taxon>Bacteria</taxon>
        <taxon>Pseudomonadati</taxon>
        <taxon>Pseudomonadota</taxon>
        <taxon>Betaproteobacteria</taxon>
        <taxon>Burkholderiales</taxon>
        <taxon>Burkholderiaceae</taxon>
        <taxon>Ralstonia</taxon>
    </lineage>
</organism>
<dbReference type="RefSeq" id="WP_260800128.1">
    <property type="nucleotide sequence ID" value="NZ_JAOCQJ010000004.1"/>
</dbReference>
<dbReference type="InterPro" id="IPR015025">
    <property type="entry name" value="PoNi_C"/>
</dbReference>